<dbReference type="InterPro" id="IPR036397">
    <property type="entry name" value="RNaseH_sf"/>
</dbReference>
<name>A0A4Y2FKA8_ARAVE</name>
<evidence type="ECO:0008006" key="3">
    <source>
        <dbReference type="Google" id="ProtNLM"/>
    </source>
</evidence>
<dbReference type="Gene3D" id="3.30.420.10">
    <property type="entry name" value="Ribonuclease H-like superfamily/Ribonuclease H"/>
    <property type="match status" value="1"/>
</dbReference>
<dbReference type="EMBL" id="BGPR01000943">
    <property type="protein sequence ID" value="GBM40789.1"/>
    <property type="molecule type" value="Genomic_DNA"/>
</dbReference>
<comment type="caution">
    <text evidence="1">The sequence shown here is derived from an EMBL/GenBank/DDBJ whole genome shotgun (WGS) entry which is preliminary data.</text>
</comment>
<dbReference type="AlphaFoldDB" id="A0A4Y2FKA8"/>
<accession>A0A4Y2FKA8</accession>
<protein>
    <recommendedName>
        <fullName evidence="3">DDE-1 domain-containing protein</fullName>
    </recommendedName>
</protein>
<dbReference type="PANTHER" id="PTHR47326:SF1">
    <property type="entry name" value="HTH PSQ-TYPE DOMAIN-CONTAINING PROTEIN"/>
    <property type="match status" value="1"/>
</dbReference>
<evidence type="ECO:0000313" key="1">
    <source>
        <dbReference type="EMBL" id="GBM40789.1"/>
    </source>
</evidence>
<reference evidence="1 2" key="1">
    <citation type="journal article" date="2019" name="Sci. Rep.">
        <title>Orb-weaving spider Araneus ventricosus genome elucidates the spidroin gene catalogue.</title>
        <authorList>
            <person name="Kono N."/>
            <person name="Nakamura H."/>
            <person name="Ohtoshi R."/>
            <person name="Moran D.A.P."/>
            <person name="Shinohara A."/>
            <person name="Yoshida Y."/>
            <person name="Fujiwara M."/>
            <person name="Mori M."/>
            <person name="Tomita M."/>
            <person name="Arakawa K."/>
        </authorList>
    </citation>
    <scope>NUCLEOTIDE SEQUENCE [LARGE SCALE GENOMIC DNA]</scope>
</reference>
<dbReference type="PANTHER" id="PTHR47326">
    <property type="entry name" value="TRANSPOSABLE ELEMENT TC3 TRANSPOSASE-LIKE PROTEIN"/>
    <property type="match status" value="1"/>
</dbReference>
<sequence>MHIQELVPADLPRGEALALQFLARMEVDNAWPSNILWTDEAHFHLQSSVNALNCRIWARENPFQMQTLPIHSQNVTVLCVFTAAFIVGPFFRVDWSFVSCKLYSH</sequence>
<proteinExistence type="predicted"/>
<gene>
    <name evidence="1" type="ORF">AVEN_80798_1</name>
</gene>
<dbReference type="Proteomes" id="UP000499080">
    <property type="component" value="Unassembled WGS sequence"/>
</dbReference>
<keyword evidence="2" id="KW-1185">Reference proteome</keyword>
<organism evidence="1 2">
    <name type="scientific">Araneus ventricosus</name>
    <name type="common">Orbweaver spider</name>
    <name type="synonym">Epeira ventricosa</name>
    <dbReference type="NCBI Taxonomy" id="182803"/>
    <lineage>
        <taxon>Eukaryota</taxon>
        <taxon>Metazoa</taxon>
        <taxon>Ecdysozoa</taxon>
        <taxon>Arthropoda</taxon>
        <taxon>Chelicerata</taxon>
        <taxon>Arachnida</taxon>
        <taxon>Araneae</taxon>
        <taxon>Araneomorphae</taxon>
        <taxon>Entelegynae</taxon>
        <taxon>Araneoidea</taxon>
        <taxon>Araneidae</taxon>
        <taxon>Araneus</taxon>
    </lineage>
</organism>
<evidence type="ECO:0000313" key="2">
    <source>
        <dbReference type="Proteomes" id="UP000499080"/>
    </source>
</evidence>
<dbReference type="OrthoDB" id="8003930at2759"/>
<dbReference type="GO" id="GO:0003676">
    <property type="term" value="F:nucleic acid binding"/>
    <property type="evidence" value="ECO:0007669"/>
    <property type="project" value="InterPro"/>
</dbReference>